<dbReference type="EMBL" id="ML170156">
    <property type="protein sequence ID" value="TDL29733.1"/>
    <property type="molecule type" value="Genomic_DNA"/>
</dbReference>
<keyword evidence="1" id="KW-0812">Transmembrane</keyword>
<dbReference type="STRING" id="50990.A0A4R5XF83"/>
<feature type="transmembrane region" description="Helical" evidence="1">
    <location>
        <begin position="217"/>
        <end position="241"/>
    </location>
</feature>
<feature type="transmembrane region" description="Helical" evidence="1">
    <location>
        <begin position="143"/>
        <end position="163"/>
    </location>
</feature>
<organism evidence="2 3">
    <name type="scientific">Rickenella mellea</name>
    <dbReference type="NCBI Taxonomy" id="50990"/>
    <lineage>
        <taxon>Eukaryota</taxon>
        <taxon>Fungi</taxon>
        <taxon>Dikarya</taxon>
        <taxon>Basidiomycota</taxon>
        <taxon>Agaricomycotina</taxon>
        <taxon>Agaricomycetes</taxon>
        <taxon>Hymenochaetales</taxon>
        <taxon>Rickenellaceae</taxon>
        <taxon>Rickenella</taxon>
    </lineage>
</organism>
<dbReference type="AlphaFoldDB" id="A0A4R5XF83"/>
<dbReference type="PANTHER" id="PTHR35152:SF1">
    <property type="entry name" value="DOMAIN SIGNALLING PROTEIN, PUTATIVE (AFU_ORTHOLOGUE AFUA_5G11310)-RELATED"/>
    <property type="match status" value="1"/>
</dbReference>
<evidence type="ECO:0000313" key="2">
    <source>
        <dbReference type="EMBL" id="TDL29733.1"/>
    </source>
</evidence>
<feature type="transmembrane region" description="Helical" evidence="1">
    <location>
        <begin position="46"/>
        <end position="65"/>
    </location>
</feature>
<evidence type="ECO:0008006" key="4">
    <source>
        <dbReference type="Google" id="ProtNLM"/>
    </source>
</evidence>
<dbReference type="OrthoDB" id="264015at2759"/>
<feature type="transmembrane region" description="Helical" evidence="1">
    <location>
        <begin position="85"/>
        <end position="106"/>
    </location>
</feature>
<protein>
    <recommendedName>
        <fullName evidence="4">MHYT domain-containing protein</fullName>
    </recommendedName>
</protein>
<accession>A0A4R5XF83</accession>
<dbReference type="Proteomes" id="UP000294933">
    <property type="component" value="Unassembled WGS sequence"/>
</dbReference>
<sequence>MTPSNALTKRVHAGVVVACIVNASLASLAVSSVLRRVYTRTVGDKYKIIHLLLASINLTFGLWSSHSQPTSENATLFLNLSPGPVVLSLVFPLLLICITVVSSDLAQPNMSWKRLVPGASVGLSLAIMHYSSLLSLPHLHVKFAIIPTIFAIALCIILSTLLSSGTLARYWNADYFQWALPAFLGCGICGLEFLMNQGLAFYRIKGSEDTSGSKSQWNLLTMVIPAVVSFVFGCVVAWLSFPPPSKGRLTPTGFPRLSIASISYTTDGRMLCTEVGMLPTQTVNLSGIDEDIMEAFNPASDTFRWLFMLSYNWNVVAAFADRILARSQHSMKNRVLAIPRAALRFILSHRWRAAPLPVDSILKMRILEAIARLSQDMNVPIDQLGCLSDRISCSRTNAATNVVDEKAPDTGDVEEALQGHDGMKAVTLFLVRHLPQTNLSADYAVQIFSNGYRLSPAHEVRKVLSAKTGAAECQIDAIFCCLNDVKVGSRKVLQPDRTYLSLFVERSDARGSQEILVYDFARYQVPSICLDIGRLTPDMRDWVRNAAGVSIEDILDMCNEDISDIVFRRSSLSTEQSSYTSCISERPLGSSILDLQEALTHAIDELLSRFDFIPRLSSIGKLSSEIVEVPSLQSRAARLIVIKVDLSDAAEPPTIISSCADDRYTRMPRTTGPALPSTFAYTPKHLFDAAQSIMGNNNITFNRKTLAELDGLYSSGRRTELPRTPNSVCPHRSALVSTFSLDTVIDMQSPKTLKTHFSLTSIRSWASSVTTTMRTQTEPPSPSSMRTVFEHHLPQYPLLTAQPQRKERRQGKASRHPYLHLRLPPPMIFSNDANASNNLNNSLESPCSVEYPVISSHSVSNLEPSAWYKGL</sequence>
<keyword evidence="3" id="KW-1185">Reference proteome</keyword>
<feature type="transmembrane region" description="Helical" evidence="1">
    <location>
        <begin position="12"/>
        <end position="34"/>
    </location>
</feature>
<reference evidence="2 3" key="1">
    <citation type="submission" date="2018-06" db="EMBL/GenBank/DDBJ databases">
        <title>A transcriptomic atlas of mushroom development highlights an independent origin of complex multicellularity.</title>
        <authorList>
            <consortium name="DOE Joint Genome Institute"/>
            <person name="Krizsan K."/>
            <person name="Almasi E."/>
            <person name="Merenyi Z."/>
            <person name="Sahu N."/>
            <person name="Viragh M."/>
            <person name="Koszo T."/>
            <person name="Mondo S."/>
            <person name="Kiss B."/>
            <person name="Balint B."/>
            <person name="Kues U."/>
            <person name="Barry K."/>
            <person name="Hegedus J.C."/>
            <person name="Henrissat B."/>
            <person name="Johnson J."/>
            <person name="Lipzen A."/>
            <person name="Ohm R."/>
            <person name="Nagy I."/>
            <person name="Pangilinan J."/>
            <person name="Yan J."/>
            <person name="Xiong Y."/>
            <person name="Grigoriev I.V."/>
            <person name="Hibbett D.S."/>
            <person name="Nagy L.G."/>
        </authorList>
    </citation>
    <scope>NUCLEOTIDE SEQUENCE [LARGE SCALE GENOMIC DNA]</scope>
    <source>
        <strain evidence="2 3">SZMC22713</strain>
    </source>
</reference>
<keyword evidence="1" id="KW-1133">Transmembrane helix</keyword>
<evidence type="ECO:0000256" key="1">
    <source>
        <dbReference type="SAM" id="Phobius"/>
    </source>
</evidence>
<gene>
    <name evidence="2" type="ORF">BD410DRAFT_849519</name>
</gene>
<name>A0A4R5XF83_9AGAM</name>
<dbReference type="PANTHER" id="PTHR35152">
    <property type="entry name" value="DOMAIN SIGNALLING PROTEIN, PUTATIVE (AFU_ORTHOLOGUE AFUA_5G11310)-RELATED"/>
    <property type="match status" value="1"/>
</dbReference>
<evidence type="ECO:0000313" key="3">
    <source>
        <dbReference type="Proteomes" id="UP000294933"/>
    </source>
</evidence>
<keyword evidence="1" id="KW-0472">Membrane</keyword>
<proteinExistence type="predicted"/>
<dbReference type="VEuPathDB" id="FungiDB:BD410DRAFT_849519"/>